<evidence type="ECO:0000313" key="2">
    <source>
        <dbReference type="Proteomes" id="UP000464262"/>
    </source>
</evidence>
<dbReference type="Proteomes" id="UP000464262">
    <property type="component" value="Chromosome 2"/>
</dbReference>
<dbReference type="AlphaFoldDB" id="A0A7Z2T6L9"/>
<dbReference type="RefSeq" id="WP_164650007.1">
    <property type="nucleotide sequence ID" value="NZ_CP047476.1"/>
</dbReference>
<protein>
    <submittedName>
        <fullName evidence="1">Uncharacterized protein</fullName>
    </submittedName>
</protein>
<accession>A0A7Z2T6L9</accession>
<keyword evidence="2" id="KW-1185">Reference proteome</keyword>
<evidence type="ECO:0000313" key="1">
    <source>
        <dbReference type="EMBL" id="QIA65107.1"/>
    </source>
</evidence>
<gene>
    <name evidence="1" type="ORF">GT360_16225</name>
</gene>
<name>A0A7Z2T6L9_9VIBR</name>
<dbReference type="EMBL" id="CP047476">
    <property type="protein sequence ID" value="QIA65107.1"/>
    <property type="molecule type" value="Genomic_DNA"/>
</dbReference>
<proteinExistence type="predicted"/>
<sequence length="128" mass="14778">MNTLNAELSPLNQLLDDIFATNFLDPIDDSQAAHNIKRLLGDIDSQLIHLNTIRHDFKQSSGPNSLHRTTLRASNKRTRLCLESLRVQFELLTQRSMTYDERYTDEVMTLRHRVGDLRVALCAITRNE</sequence>
<dbReference type="KEGG" id="vas:GT360_16225"/>
<organism evidence="1 2">
    <name type="scientific">Vibrio astriarenae</name>
    <dbReference type="NCBI Taxonomy" id="1481923"/>
    <lineage>
        <taxon>Bacteria</taxon>
        <taxon>Pseudomonadati</taxon>
        <taxon>Pseudomonadota</taxon>
        <taxon>Gammaproteobacteria</taxon>
        <taxon>Vibrionales</taxon>
        <taxon>Vibrionaceae</taxon>
        <taxon>Vibrio</taxon>
    </lineage>
</organism>
<reference evidence="1 2" key="1">
    <citation type="submission" date="2020-01" db="EMBL/GenBank/DDBJ databases">
        <title>Whole genome and functional gene identification of agarase of Vibrio HN897.</title>
        <authorList>
            <person name="Liu Y."/>
            <person name="Zhao Z."/>
        </authorList>
    </citation>
    <scope>NUCLEOTIDE SEQUENCE [LARGE SCALE GENOMIC DNA]</scope>
    <source>
        <strain evidence="1 2">HN897</strain>
    </source>
</reference>